<sequence>MNLTTLLIASLVTSVEIPDCIVSAADGIVPVLVQLEAPTREINNIRSMKLSSNKKSLKLVANLQQFSSTSQKDLVEYLDKLYQQERVDDYRSYFISNTIAVDIDKEFIPTISKFNGVKEIGCNFVPASRKKRSLDDAQSSHLSFAYPEYGIDIIPTPLGHPSFYGPGILQMKVHEIEDSIFKKAASLVIGILDTGFDFTHQALNESYKGNKGDYYDHNYTFFDGTRTLDEITSSNDNFRHGTRVISLAVGKKPLGISPKSKWIACKALEGRYAPTEDYLSCLQFLLAPTDIEGNSPNALLRPHVITNSWGCKKKRIALLPLSNMPVMYIVSLEYLKWWQLEIMGKKTCGTISFPSPENKHLFVVAGLNRNSVEGLEWSSVGPSKFRKNVIDVAASGQYVLAASPDNKYFYVSGTSYASPLVAGGSLLVMAACPSLQRNPRDLSWVLRNSAIPLYSNLTCGGDSTKTVPNNEFGYDLVDIKEAIKLCGQTHGFEKTKGKL</sequence>
<proteinExistence type="predicted"/>
<accession>A0ACC2SR85</accession>
<dbReference type="EMBL" id="QTSX02004413">
    <property type="protein sequence ID" value="KAJ9064820.1"/>
    <property type="molecule type" value="Genomic_DNA"/>
</dbReference>
<evidence type="ECO:0000313" key="1">
    <source>
        <dbReference type="EMBL" id="KAJ9064820.1"/>
    </source>
</evidence>
<gene>
    <name evidence="1" type="ORF">DSO57_1026311</name>
</gene>
<organism evidence="1 2">
    <name type="scientific">Entomophthora muscae</name>
    <dbReference type="NCBI Taxonomy" id="34485"/>
    <lineage>
        <taxon>Eukaryota</taxon>
        <taxon>Fungi</taxon>
        <taxon>Fungi incertae sedis</taxon>
        <taxon>Zoopagomycota</taxon>
        <taxon>Entomophthoromycotina</taxon>
        <taxon>Entomophthoromycetes</taxon>
        <taxon>Entomophthorales</taxon>
        <taxon>Entomophthoraceae</taxon>
        <taxon>Entomophthora</taxon>
    </lineage>
</organism>
<comment type="caution">
    <text evidence="1">The sequence shown here is derived from an EMBL/GenBank/DDBJ whole genome shotgun (WGS) entry which is preliminary data.</text>
</comment>
<reference evidence="1" key="1">
    <citation type="submission" date="2022-04" db="EMBL/GenBank/DDBJ databases">
        <title>Genome of the entomopathogenic fungus Entomophthora muscae.</title>
        <authorList>
            <person name="Elya C."/>
            <person name="Lovett B.R."/>
            <person name="Lee E."/>
            <person name="Macias A.M."/>
            <person name="Hajek A.E."/>
            <person name="De Bivort B.L."/>
            <person name="Kasson M.T."/>
            <person name="De Fine Licht H.H."/>
            <person name="Stajich J.E."/>
        </authorList>
    </citation>
    <scope>NUCLEOTIDE SEQUENCE</scope>
    <source>
        <strain evidence="1">Berkeley</strain>
    </source>
</reference>
<protein>
    <submittedName>
        <fullName evidence="1">Uncharacterized protein</fullName>
    </submittedName>
</protein>
<name>A0ACC2SR85_9FUNG</name>
<dbReference type="Proteomes" id="UP001165960">
    <property type="component" value="Unassembled WGS sequence"/>
</dbReference>
<evidence type="ECO:0000313" key="2">
    <source>
        <dbReference type="Proteomes" id="UP001165960"/>
    </source>
</evidence>
<keyword evidence="2" id="KW-1185">Reference proteome</keyword>